<feature type="signal peptide" evidence="1">
    <location>
        <begin position="1"/>
        <end position="24"/>
    </location>
</feature>
<reference evidence="2 3" key="1">
    <citation type="submission" date="2020-10" db="EMBL/GenBank/DDBJ databases">
        <title>Wide distribution of Phycisphaera-like planctomycetes from WD2101 soil group in peatlands and genome analysis of the first cultivated representative.</title>
        <authorList>
            <person name="Dedysh S.N."/>
            <person name="Beletsky A.V."/>
            <person name="Ivanova A."/>
            <person name="Kulichevskaya I.S."/>
            <person name="Suzina N.E."/>
            <person name="Philippov D.A."/>
            <person name="Rakitin A.L."/>
            <person name="Mardanov A.V."/>
            <person name="Ravin N.V."/>
        </authorList>
    </citation>
    <scope>NUCLEOTIDE SEQUENCE [LARGE SCALE GENOMIC DNA]</scope>
    <source>
        <strain evidence="2 3">M1803</strain>
    </source>
</reference>
<evidence type="ECO:0008006" key="4">
    <source>
        <dbReference type="Google" id="ProtNLM"/>
    </source>
</evidence>
<dbReference type="Proteomes" id="UP000593765">
    <property type="component" value="Chromosome"/>
</dbReference>
<sequence length="276" mass="30406">MKRTPTRIASLVLPLVMGSTLACAQPAPGGNPAPVNPVAPAGGPAVPAGAPNVDAILDQLDQRGQTLDTFVADVELMEEDATLATENTRVGKLWYQKLPDGSVRLRIAFTDRLTKNAKQNDPIDYVLEGGRLIERQHAKKLEVRRQILKPGEKLNPFKLGEGPVPLPIGQKKEDVKKQFDVTAAKPDKEDPAGTSHVMLRPRANTSLSRKFSLIDVWVDQKSQMPAKIMTADRKEENIKTTTLKNIQINPKLADEDFKLPAIDETKWNVTVETLKE</sequence>
<dbReference type="EMBL" id="CP063458">
    <property type="protein sequence ID" value="QOV87403.1"/>
    <property type="molecule type" value="Genomic_DNA"/>
</dbReference>
<dbReference type="AlphaFoldDB" id="A0A7M2WPR1"/>
<keyword evidence="1" id="KW-0732">Signal</keyword>
<dbReference type="Gene3D" id="2.50.20.10">
    <property type="entry name" value="Lipoprotein localisation LolA/LolB/LppX"/>
    <property type="match status" value="1"/>
</dbReference>
<keyword evidence="3" id="KW-1185">Reference proteome</keyword>
<protein>
    <recommendedName>
        <fullName evidence="4">Outer membrane lipoprotein carrier protein LolA</fullName>
    </recommendedName>
</protein>
<dbReference type="KEGG" id="hbs:IPV69_13995"/>
<dbReference type="PROSITE" id="PS51257">
    <property type="entry name" value="PROKAR_LIPOPROTEIN"/>
    <property type="match status" value="1"/>
</dbReference>
<gene>
    <name evidence="2" type="ORF">IPV69_13995</name>
</gene>
<feature type="chain" id="PRO_5034638023" description="Outer membrane lipoprotein carrier protein LolA" evidence="1">
    <location>
        <begin position="25"/>
        <end position="276"/>
    </location>
</feature>
<evidence type="ECO:0000313" key="2">
    <source>
        <dbReference type="EMBL" id="QOV87403.1"/>
    </source>
</evidence>
<accession>A0A7M2WPR1</accession>
<organism evidence="2 3">
    <name type="scientific">Humisphaera borealis</name>
    <dbReference type="NCBI Taxonomy" id="2807512"/>
    <lineage>
        <taxon>Bacteria</taxon>
        <taxon>Pseudomonadati</taxon>
        <taxon>Planctomycetota</taxon>
        <taxon>Phycisphaerae</taxon>
        <taxon>Tepidisphaerales</taxon>
        <taxon>Tepidisphaeraceae</taxon>
        <taxon>Humisphaera</taxon>
    </lineage>
</organism>
<evidence type="ECO:0000313" key="3">
    <source>
        <dbReference type="Proteomes" id="UP000593765"/>
    </source>
</evidence>
<dbReference type="RefSeq" id="WP_206290303.1">
    <property type="nucleotide sequence ID" value="NZ_CP063458.1"/>
</dbReference>
<evidence type="ECO:0000256" key="1">
    <source>
        <dbReference type="SAM" id="SignalP"/>
    </source>
</evidence>
<name>A0A7M2WPR1_9BACT</name>
<proteinExistence type="predicted"/>